<dbReference type="AlphaFoldDB" id="A0A1H9F2D0"/>
<accession>A0A1H9F2D0</accession>
<dbReference type="EMBL" id="FOFB01000008">
    <property type="protein sequence ID" value="SEQ32102.1"/>
    <property type="molecule type" value="Genomic_DNA"/>
</dbReference>
<dbReference type="OrthoDB" id="5706484at2"/>
<keyword evidence="1" id="KW-1133">Transmembrane helix</keyword>
<sequence>MENDELRSIWKSYDQKMDSMLSLNKEVAMMLTKQKLNQQISRLYLPKWTTVAIGLPYTIILIAITIIAWLAEAYFVAFGFGIIAWIMAVLLGIHFYQLYLIGQVKNNEEVLSTQEQLSKLRISSFQGLNLAVFQLPFWSVCWVSAEALRESPFLYGGVNLLVFALLSYLAYWLYRRLNYTNEDSRVRDFFLSGRDWEPIIKSAEILEQIREYER</sequence>
<evidence type="ECO:0000313" key="2">
    <source>
        <dbReference type="EMBL" id="SEQ32102.1"/>
    </source>
</evidence>
<feature type="transmembrane region" description="Helical" evidence="1">
    <location>
        <begin position="75"/>
        <end position="96"/>
    </location>
</feature>
<reference evidence="3" key="1">
    <citation type="submission" date="2016-10" db="EMBL/GenBank/DDBJ databases">
        <authorList>
            <person name="Varghese N."/>
            <person name="Submissions S."/>
        </authorList>
    </citation>
    <scope>NUCLEOTIDE SEQUENCE [LARGE SCALE GENOMIC DNA]</scope>
    <source>
        <strain evidence="3">DSM 24740</strain>
    </source>
</reference>
<evidence type="ECO:0000256" key="1">
    <source>
        <dbReference type="SAM" id="Phobius"/>
    </source>
</evidence>
<protein>
    <submittedName>
        <fullName evidence="2">Uncharacterized protein</fullName>
    </submittedName>
</protein>
<proteinExistence type="predicted"/>
<dbReference type="Gene3D" id="1.20.1250.20">
    <property type="entry name" value="MFS general substrate transporter like domains"/>
    <property type="match status" value="1"/>
</dbReference>
<keyword evidence="3" id="KW-1185">Reference proteome</keyword>
<name>A0A1H9F2D0_9BACT</name>
<keyword evidence="1" id="KW-0472">Membrane</keyword>
<dbReference type="STRING" id="478744.SAMN05444359_10857"/>
<gene>
    <name evidence="2" type="ORF">SAMN05444359_10857</name>
</gene>
<keyword evidence="1" id="KW-0812">Transmembrane</keyword>
<feature type="transmembrane region" description="Helical" evidence="1">
    <location>
        <begin position="153"/>
        <end position="174"/>
    </location>
</feature>
<dbReference type="Proteomes" id="UP000199021">
    <property type="component" value="Unassembled WGS sequence"/>
</dbReference>
<dbReference type="InParanoid" id="A0A1H9F2D0"/>
<feature type="transmembrane region" description="Helical" evidence="1">
    <location>
        <begin position="48"/>
        <end position="69"/>
    </location>
</feature>
<dbReference type="InterPro" id="IPR036259">
    <property type="entry name" value="MFS_trans_sf"/>
</dbReference>
<organism evidence="2 3">
    <name type="scientific">Neolewinella agarilytica</name>
    <dbReference type="NCBI Taxonomy" id="478744"/>
    <lineage>
        <taxon>Bacteria</taxon>
        <taxon>Pseudomonadati</taxon>
        <taxon>Bacteroidota</taxon>
        <taxon>Saprospiria</taxon>
        <taxon>Saprospirales</taxon>
        <taxon>Lewinellaceae</taxon>
        <taxon>Neolewinella</taxon>
    </lineage>
</organism>
<evidence type="ECO:0000313" key="3">
    <source>
        <dbReference type="Proteomes" id="UP000199021"/>
    </source>
</evidence>
<dbReference type="RefSeq" id="WP_090167439.1">
    <property type="nucleotide sequence ID" value="NZ_FOFB01000008.1"/>
</dbReference>